<evidence type="ECO:0000313" key="4">
    <source>
        <dbReference type="EMBL" id="WAJ69195.1"/>
    </source>
</evidence>
<gene>
    <name evidence="4" type="ORF">OLW01_08345</name>
</gene>
<evidence type="ECO:0000259" key="3">
    <source>
        <dbReference type="PROSITE" id="PS51724"/>
    </source>
</evidence>
<feature type="region of interest" description="Disordered" evidence="1">
    <location>
        <begin position="87"/>
        <end position="126"/>
    </location>
</feature>
<dbReference type="InterPro" id="IPR052521">
    <property type="entry name" value="Cell_div_SPOR-domain"/>
</dbReference>
<protein>
    <submittedName>
        <fullName evidence="4">SPOR domain-containing protein</fullName>
    </submittedName>
</protein>
<keyword evidence="2" id="KW-0812">Transmembrane</keyword>
<dbReference type="SUPFAM" id="SSF110997">
    <property type="entry name" value="Sporulation related repeat"/>
    <property type="match status" value="1"/>
</dbReference>
<proteinExistence type="predicted"/>
<evidence type="ECO:0000313" key="5">
    <source>
        <dbReference type="Proteomes" id="UP001163726"/>
    </source>
</evidence>
<name>A0ABY7AIQ6_9ALTE</name>
<keyword evidence="2" id="KW-1133">Transmembrane helix</keyword>
<dbReference type="Proteomes" id="UP001163726">
    <property type="component" value="Chromosome"/>
</dbReference>
<dbReference type="PANTHER" id="PTHR38687:SF1">
    <property type="entry name" value="CELL DIVISION PROTEIN DEDD"/>
    <property type="match status" value="1"/>
</dbReference>
<accession>A0ABY7AIQ6</accession>
<feature type="compositionally biased region" description="Polar residues" evidence="1">
    <location>
        <begin position="87"/>
        <end position="98"/>
    </location>
</feature>
<organism evidence="4 5">
    <name type="scientific">Catenovulum adriaticum</name>
    <dbReference type="NCBI Taxonomy" id="2984846"/>
    <lineage>
        <taxon>Bacteria</taxon>
        <taxon>Pseudomonadati</taxon>
        <taxon>Pseudomonadota</taxon>
        <taxon>Gammaproteobacteria</taxon>
        <taxon>Alteromonadales</taxon>
        <taxon>Alteromonadaceae</taxon>
        <taxon>Catenovulum</taxon>
    </lineage>
</organism>
<dbReference type="Pfam" id="PF05036">
    <property type="entry name" value="SPOR"/>
    <property type="match status" value="1"/>
</dbReference>
<evidence type="ECO:0000256" key="1">
    <source>
        <dbReference type="SAM" id="MobiDB-lite"/>
    </source>
</evidence>
<dbReference type="InterPro" id="IPR036680">
    <property type="entry name" value="SPOR-like_sf"/>
</dbReference>
<dbReference type="RefSeq" id="WP_268073387.1">
    <property type="nucleotide sequence ID" value="NZ_CP109965.1"/>
</dbReference>
<reference evidence="4" key="1">
    <citation type="submission" date="2022-10" db="EMBL/GenBank/DDBJ databases">
        <title>Catenovulum adriacola sp. nov. isolated in the Harbour of Susak.</title>
        <authorList>
            <person name="Schoch T."/>
            <person name="Reich S.J."/>
            <person name="Stoeferle S."/>
            <person name="Flaiz M."/>
            <person name="Kazda M."/>
            <person name="Riedel C.U."/>
            <person name="Duerre P."/>
        </authorList>
    </citation>
    <scope>NUCLEOTIDE SEQUENCE</scope>
    <source>
        <strain evidence="4">TS8</strain>
    </source>
</reference>
<dbReference type="InterPro" id="IPR007730">
    <property type="entry name" value="SPOR-like_dom"/>
</dbReference>
<dbReference type="PANTHER" id="PTHR38687">
    <property type="entry name" value="CELL DIVISION PROTEIN DEDD-RELATED"/>
    <property type="match status" value="1"/>
</dbReference>
<feature type="domain" description="SPOR" evidence="3">
    <location>
        <begin position="126"/>
        <end position="205"/>
    </location>
</feature>
<feature type="transmembrane region" description="Helical" evidence="2">
    <location>
        <begin position="6"/>
        <end position="27"/>
    </location>
</feature>
<sequence length="209" mass="23257">MGNSFQNRLVGSIVFIALIVIFLPDLLDGKKSEYSDQFQTIPNKPKVKAIPIAPDFPESAYDEQMQQAKVQIDNEAPVDHLLENDQSEQVNDNSASEQPKQDKQDKVNSAQSAKKPEPKQAPTQSQFTNAAWVIQLGSFGNKKNVDNLVNKLKREGYVVFTKSVTSSSGRLTKVFIGPDLDKKKLEKMLPALKQLTNLKGKLANYQPAQ</sequence>
<dbReference type="Gene3D" id="3.30.70.1070">
    <property type="entry name" value="Sporulation related repeat"/>
    <property type="match status" value="1"/>
</dbReference>
<evidence type="ECO:0000256" key="2">
    <source>
        <dbReference type="SAM" id="Phobius"/>
    </source>
</evidence>
<keyword evidence="2" id="KW-0472">Membrane</keyword>
<dbReference type="EMBL" id="CP109965">
    <property type="protein sequence ID" value="WAJ69195.1"/>
    <property type="molecule type" value="Genomic_DNA"/>
</dbReference>
<dbReference type="PROSITE" id="PS51724">
    <property type="entry name" value="SPOR"/>
    <property type="match status" value="1"/>
</dbReference>
<keyword evidence="5" id="KW-1185">Reference proteome</keyword>